<accession>A0A5B7ILQ4</accession>
<comment type="caution">
    <text evidence="2">The sequence shown here is derived from an EMBL/GenBank/DDBJ whole genome shotgun (WGS) entry which is preliminary data.</text>
</comment>
<proteinExistence type="predicted"/>
<evidence type="ECO:0000313" key="3">
    <source>
        <dbReference type="Proteomes" id="UP000324222"/>
    </source>
</evidence>
<dbReference type="EMBL" id="VSRR010062325">
    <property type="protein sequence ID" value="MPC83373.1"/>
    <property type="molecule type" value="Genomic_DNA"/>
</dbReference>
<keyword evidence="1" id="KW-0732">Signal</keyword>
<keyword evidence="3" id="KW-1185">Reference proteome</keyword>
<organism evidence="2 3">
    <name type="scientific">Portunus trituberculatus</name>
    <name type="common">Swimming crab</name>
    <name type="synonym">Neptunus trituberculatus</name>
    <dbReference type="NCBI Taxonomy" id="210409"/>
    <lineage>
        <taxon>Eukaryota</taxon>
        <taxon>Metazoa</taxon>
        <taxon>Ecdysozoa</taxon>
        <taxon>Arthropoda</taxon>
        <taxon>Crustacea</taxon>
        <taxon>Multicrustacea</taxon>
        <taxon>Malacostraca</taxon>
        <taxon>Eumalacostraca</taxon>
        <taxon>Eucarida</taxon>
        <taxon>Decapoda</taxon>
        <taxon>Pleocyemata</taxon>
        <taxon>Brachyura</taxon>
        <taxon>Eubrachyura</taxon>
        <taxon>Portunoidea</taxon>
        <taxon>Portunidae</taxon>
        <taxon>Portuninae</taxon>
        <taxon>Portunus</taxon>
    </lineage>
</organism>
<evidence type="ECO:0000256" key="1">
    <source>
        <dbReference type="SAM" id="SignalP"/>
    </source>
</evidence>
<dbReference type="Proteomes" id="UP000324222">
    <property type="component" value="Unassembled WGS sequence"/>
</dbReference>
<name>A0A5B7ILQ4_PORTR</name>
<evidence type="ECO:0000313" key="2">
    <source>
        <dbReference type="EMBL" id="MPC83373.1"/>
    </source>
</evidence>
<reference evidence="2 3" key="1">
    <citation type="submission" date="2019-05" db="EMBL/GenBank/DDBJ databases">
        <title>Another draft genome of Portunus trituberculatus and its Hox gene families provides insights of decapod evolution.</title>
        <authorList>
            <person name="Jeong J.-H."/>
            <person name="Song I."/>
            <person name="Kim S."/>
            <person name="Choi T."/>
            <person name="Kim D."/>
            <person name="Ryu S."/>
            <person name="Kim W."/>
        </authorList>
    </citation>
    <scope>NUCLEOTIDE SEQUENCE [LARGE SCALE GENOMIC DNA]</scope>
    <source>
        <tissue evidence="2">Muscle</tissue>
    </source>
</reference>
<dbReference type="AlphaFoldDB" id="A0A5B7ILQ4"/>
<feature type="signal peptide" evidence="1">
    <location>
        <begin position="1"/>
        <end position="19"/>
    </location>
</feature>
<feature type="chain" id="PRO_5022950108" evidence="1">
    <location>
        <begin position="20"/>
        <end position="56"/>
    </location>
</feature>
<dbReference type="OrthoDB" id="10018185at2759"/>
<gene>
    <name evidence="2" type="ORF">E2C01_078083</name>
</gene>
<sequence>MTAWGGVGAVLCCLACVSSQGAPASDYLDDNFLYEMRSLLDNPDSWRVRQDQPCTV</sequence>
<protein>
    <submittedName>
        <fullName evidence="2">Uncharacterized protein</fullName>
    </submittedName>
</protein>